<keyword evidence="3" id="KW-0949">S-adenosyl-L-methionine</keyword>
<evidence type="ECO:0000256" key="2">
    <source>
        <dbReference type="ARBA" id="ARBA00022679"/>
    </source>
</evidence>
<keyword evidence="2 5" id="KW-0808">Transferase</keyword>
<organism evidence="5 6">
    <name type="scientific">Paenibacillus albiflavus</name>
    <dbReference type="NCBI Taxonomy" id="2545760"/>
    <lineage>
        <taxon>Bacteria</taxon>
        <taxon>Bacillati</taxon>
        <taxon>Bacillota</taxon>
        <taxon>Bacilli</taxon>
        <taxon>Bacillales</taxon>
        <taxon>Paenibacillaceae</taxon>
        <taxon>Paenibacillus</taxon>
    </lineage>
</organism>
<dbReference type="RefSeq" id="WP_132415597.1">
    <property type="nucleotide sequence ID" value="NZ_SKFG01000001.1"/>
</dbReference>
<evidence type="ECO:0000259" key="4">
    <source>
        <dbReference type="Pfam" id="PF13649"/>
    </source>
</evidence>
<proteinExistence type="predicted"/>
<gene>
    <name evidence="5" type="ORF">E0485_00810</name>
</gene>
<keyword evidence="1 5" id="KW-0489">Methyltransferase</keyword>
<evidence type="ECO:0000313" key="6">
    <source>
        <dbReference type="Proteomes" id="UP000295418"/>
    </source>
</evidence>
<dbReference type="Gene3D" id="3.40.50.150">
    <property type="entry name" value="Vaccinia Virus protein VP39"/>
    <property type="match status" value="1"/>
</dbReference>
<feature type="domain" description="Methyltransferase" evidence="4">
    <location>
        <begin position="65"/>
        <end position="158"/>
    </location>
</feature>
<reference evidence="5 6" key="1">
    <citation type="submission" date="2019-03" db="EMBL/GenBank/DDBJ databases">
        <authorList>
            <person name="Kim M.K.M."/>
        </authorList>
    </citation>
    <scope>NUCLEOTIDE SEQUENCE [LARGE SCALE GENOMIC DNA]</scope>
    <source>
        <strain evidence="5 6">18JY21-1</strain>
    </source>
</reference>
<evidence type="ECO:0000256" key="1">
    <source>
        <dbReference type="ARBA" id="ARBA00022603"/>
    </source>
</evidence>
<dbReference type="AlphaFoldDB" id="A0A4R4EKW0"/>
<dbReference type="Proteomes" id="UP000295418">
    <property type="component" value="Unassembled WGS sequence"/>
</dbReference>
<comment type="caution">
    <text evidence="5">The sequence shown here is derived from an EMBL/GenBank/DDBJ whole genome shotgun (WGS) entry which is preliminary data.</text>
</comment>
<dbReference type="InterPro" id="IPR029063">
    <property type="entry name" value="SAM-dependent_MTases_sf"/>
</dbReference>
<dbReference type="Pfam" id="PF13649">
    <property type="entry name" value="Methyltransf_25"/>
    <property type="match status" value="1"/>
</dbReference>
<dbReference type="CDD" id="cd02440">
    <property type="entry name" value="AdoMet_MTases"/>
    <property type="match status" value="1"/>
</dbReference>
<dbReference type="PANTHER" id="PTHR43464:SF19">
    <property type="entry name" value="UBIQUINONE BIOSYNTHESIS O-METHYLTRANSFERASE, MITOCHONDRIAL"/>
    <property type="match status" value="1"/>
</dbReference>
<sequence>MMETIRSQEDVLVMLDSLLQEQSKFNWDSFYSDRKRPVPFFVQAPDENLVKYLQNNILGIGGKALELGAGPGRNAIYLAQQGYEVDAVDLSSEAIQWGKERAQEQNVSVHFMQKNIFELEVEEEEYDLIYDSGCFHHIAPHRRLNYVDLISKALKPNGYFGITCFVENGLLGGSDQSDWEVYRQLSLRGGLGYNPEKLTNIFKDLVLIEIRQMQEIEQPSDLFGSSGLWTALFQKKN</sequence>
<dbReference type="PANTHER" id="PTHR43464">
    <property type="entry name" value="METHYLTRANSFERASE"/>
    <property type="match status" value="1"/>
</dbReference>
<dbReference type="OrthoDB" id="9804312at2"/>
<protein>
    <submittedName>
        <fullName evidence="5">Class I SAM-dependent methyltransferase</fullName>
    </submittedName>
</protein>
<name>A0A4R4EKW0_9BACL</name>
<dbReference type="GO" id="GO:0032259">
    <property type="term" value="P:methylation"/>
    <property type="evidence" value="ECO:0007669"/>
    <property type="project" value="UniProtKB-KW"/>
</dbReference>
<dbReference type="GO" id="GO:0008168">
    <property type="term" value="F:methyltransferase activity"/>
    <property type="evidence" value="ECO:0007669"/>
    <property type="project" value="UniProtKB-KW"/>
</dbReference>
<dbReference type="EMBL" id="SKFG01000001">
    <property type="protein sequence ID" value="TCZ80866.1"/>
    <property type="molecule type" value="Genomic_DNA"/>
</dbReference>
<dbReference type="SUPFAM" id="SSF53335">
    <property type="entry name" value="S-adenosyl-L-methionine-dependent methyltransferases"/>
    <property type="match status" value="1"/>
</dbReference>
<keyword evidence="6" id="KW-1185">Reference proteome</keyword>
<accession>A0A4R4EKW0</accession>
<evidence type="ECO:0000313" key="5">
    <source>
        <dbReference type="EMBL" id="TCZ80866.1"/>
    </source>
</evidence>
<dbReference type="InterPro" id="IPR041698">
    <property type="entry name" value="Methyltransf_25"/>
</dbReference>
<evidence type="ECO:0000256" key="3">
    <source>
        <dbReference type="ARBA" id="ARBA00022691"/>
    </source>
</evidence>